<dbReference type="Gene3D" id="1.10.10.10">
    <property type="entry name" value="Winged helix-like DNA-binding domain superfamily/Winged helix DNA-binding domain"/>
    <property type="match status" value="1"/>
</dbReference>
<dbReference type="Pfam" id="PF02082">
    <property type="entry name" value="Rrf2"/>
    <property type="match status" value="1"/>
</dbReference>
<protein>
    <submittedName>
        <fullName evidence="2">Rrf2 family transcriptional regulator</fullName>
    </submittedName>
</protein>
<dbReference type="SUPFAM" id="SSF46785">
    <property type="entry name" value="Winged helix' DNA-binding domain"/>
    <property type="match status" value="1"/>
</dbReference>
<dbReference type="PROSITE" id="PS01332">
    <property type="entry name" value="HTH_RRF2_1"/>
    <property type="match status" value="1"/>
</dbReference>
<evidence type="ECO:0000256" key="1">
    <source>
        <dbReference type="ARBA" id="ARBA00023125"/>
    </source>
</evidence>
<proteinExistence type="predicted"/>
<dbReference type="NCBIfam" id="TIGR00738">
    <property type="entry name" value="rrf2_super"/>
    <property type="match status" value="1"/>
</dbReference>
<dbReference type="InterPro" id="IPR036388">
    <property type="entry name" value="WH-like_DNA-bd_sf"/>
</dbReference>
<keyword evidence="1" id="KW-0238">DNA-binding</keyword>
<dbReference type="AlphaFoldDB" id="A0A7V3ZVD9"/>
<name>A0A7V3ZVD9_UNCW3</name>
<dbReference type="InterPro" id="IPR000944">
    <property type="entry name" value="Tscrpt_reg_Rrf2"/>
</dbReference>
<dbReference type="PANTHER" id="PTHR33221:SF5">
    <property type="entry name" value="HTH-TYPE TRANSCRIPTIONAL REGULATOR ISCR"/>
    <property type="match status" value="1"/>
</dbReference>
<sequence>MMKVPTTLRYGLRIMVEMGKHYSQAPLSLKTISQSQDLPLKYAEKIIKLLLNAGLIRSIRGKEGGYILSFPPEKIKLIDIFEALIGRLYLIECLINPKICPRAKKCEARKLWQLLVKNWQYFLTKMSLKQLIKGGKNGLAKNR</sequence>
<dbReference type="GO" id="GO:0003700">
    <property type="term" value="F:DNA-binding transcription factor activity"/>
    <property type="evidence" value="ECO:0007669"/>
    <property type="project" value="TreeGrafter"/>
</dbReference>
<dbReference type="GO" id="GO:0005829">
    <property type="term" value="C:cytosol"/>
    <property type="evidence" value="ECO:0007669"/>
    <property type="project" value="TreeGrafter"/>
</dbReference>
<dbReference type="InterPro" id="IPR036390">
    <property type="entry name" value="WH_DNA-bd_sf"/>
</dbReference>
<comment type="caution">
    <text evidence="2">The sequence shown here is derived from an EMBL/GenBank/DDBJ whole genome shotgun (WGS) entry which is preliminary data.</text>
</comment>
<accession>A0A7V3ZVD9</accession>
<reference evidence="2" key="1">
    <citation type="journal article" date="2020" name="mSystems">
        <title>Genome- and Community-Level Interaction Insights into Carbon Utilization and Element Cycling Functions of Hydrothermarchaeota in Hydrothermal Sediment.</title>
        <authorList>
            <person name="Zhou Z."/>
            <person name="Liu Y."/>
            <person name="Xu W."/>
            <person name="Pan J."/>
            <person name="Luo Z.H."/>
            <person name="Li M."/>
        </authorList>
    </citation>
    <scope>NUCLEOTIDE SEQUENCE [LARGE SCALE GENOMIC DNA]</scope>
    <source>
        <strain evidence="2">SpSt-697</strain>
    </source>
</reference>
<dbReference type="GO" id="GO:0003677">
    <property type="term" value="F:DNA binding"/>
    <property type="evidence" value="ECO:0007669"/>
    <property type="project" value="UniProtKB-KW"/>
</dbReference>
<gene>
    <name evidence="2" type="ORF">ENU74_03630</name>
</gene>
<dbReference type="PANTHER" id="PTHR33221">
    <property type="entry name" value="WINGED HELIX-TURN-HELIX TRANSCRIPTIONAL REGULATOR, RRF2 FAMILY"/>
    <property type="match status" value="1"/>
</dbReference>
<organism evidence="2">
    <name type="scientific">candidate division WOR-3 bacterium</name>
    <dbReference type="NCBI Taxonomy" id="2052148"/>
    <lineage>
        <taxon>Bacteria</taxon>
        <taxon>Bacteria division WOR-3</taxon>
    </lineage>
</organism>
<evidence type="ECO:0000313" key="2">
    <source>
        <dbReference type="EMBL" id="HGK63665.1"/>
    </source>
</evidence>
<dbReference type="PROSITE" id="PS51197">
    <property type="entry name" value="HTH_RRF2_2"/>
    <property type="match status" value="1"/>
</dbReference>
<dbReference type="InterPro" id="IPR030489">
    <property type="entry name" value="TR_Rrf2-type_CS"/>
</dbReference>
<dbReference type="EMBL" id="DTDR01000094">
    <property type="protein sequence ID" value="HGK63665.1"/>
    <property type="molecule type" value="Genomic_DNA"/>
</dbReference>